<evidence type="ECO:0000313" key="8">
    <source>
        <dbReference type="Proteomes" id="UP000321058"/>
    </source>
</evidence>
<dbReference type="PANTHER" id="PTHR43808:SF8">
    <property type="entry name" value="PEPTIDASE M20 DIMERISATION DOMAIN-CONTAINING PROTEIN"/>
    <property type="match status" value="1"/>
</dbReference>
<evidence type="ECO:0000256" key="5">
    <source>
        <dbReference type="ARBA" id="ARBA00022833"/>
    </source>
</evidence>
<keyword evidence="3" id="KW-0479">Metal-binding</keyword>
<dbReference type="Gene3D" id="3.30.70.360">
    <property type="match status" value="1"/>
</dbReference>
<accession>A0A512NQJ6</accession>
<protein>
    <submittedName>
        <fullName evidence="7">Succinyl-diaminopimelate desuccinylase</fullName>
    </submittedName>
</protein>
<evidence type="ECO:0000256" key="2">
    <source>
        <dbReference type="ARBA" id="ARBA00006247"/>
    </source>
</evidence>
<sequence length="381" mass="39397">MIPIDSIVELASRLVATPSCAGIDPPQPVLSVVQTWLAENGLAPRLLDDPSGKPVAVLVENVGATPGPVLCLDACIDTAPAGDPSQWSAPPFSGTVRDGRLLGRGAADSKAGVAILAHVARHFAKSGLPRGTLHVLFDADEHTGRFGGVRAYLEAVGRPPDAASLGYPGNAGIVAGSRGFLRARLRFAGIAAHSGDAERRGVNALTKAAAFALRLADPVFPDVADAAFPFGPAATVTRIEGGEGFSVVPDLAVCHVDIRLTRSFDAAQATRWLEQIVHAVDAEAGIEIVDSWPAYVVPRDDRLVQSFTHAAGAAFGRPFAADVCGPSNIGNLLAAHGVPTVCAPGVSFGNMHAADEWADIASIGPVYAMYCEAALGFLSRP</sequence>
<dbReference type="OrthoDB" id="9776600at2"/>
<dbReference type="GO" id="GO:0016787">
    <property type="term" value="F:hydrolase activity"/>
    <property type="evidence" value="ECO:0007669"/>
    <property type="project" value="UniProtKB-KW"/>
</dbReference>
<dbReference type="Pfam" id="PF07687">
    <property type="entry name" value="M20_dimer"/>
    <property type="match status" value="1"/>
</dbReference>
<dbReference type="Gene3D" id="3.40.630.10">
    <property type="entry name" value="Zn peptidases"/>
    <property type="match status" value="1"/>
</dbReference>
<evidence type="ECO:0000313" key="7">
    <source>
        <dbReference type="EMBL" id="GEP61192.1"/>
    </source>
</evidence>
<dbReference type="AlphaFoldDB" id="A0A512NQJ6"/>
<evidence type="ECO:0000256" key="3">
    <source>
        <dbReference type="ARBA" id="ARBA00022723"/>
    </source>
</evidence>
<feature type="domain" description="Peptidase M20 dimerisation" evidence="6">
    <location>
        <begin position="176"/>
        <end position="280"/>
    </location>
</feature>
<dbReference type="PANTHER" id="PTHR43808">
    <property type="entry name" value="ACETYLORNITHINE DEACETYLASE"/>
    <property type="match status" value="1"/>
</dbReference>
<dbReference type="Pfam" id="PF01546">
    <property type="entry name" value="Peptidase_M20"/>
    <property type="match status" value="1"/>
</dbReference>
<evidence type="ECO:0000259" key="6">
    <source>
        <dbReference type="Pfam" id="PF07687"/>
    </source>
</evidence>
<evidence type="ECO:0000256" key="4">
    <source>
        <dbReference type="ARBA" id="ARBA00022801"/>
    </source>
</evidence>
<reference evidence="7 8" key="1">
    <citation type="submission" date="2019-07" db="EMBL/GenBank/DDBJ databases">
        <title>Whole genome shotgun sequence of Reyranella soli NBRC 108950.</title>
        <authorList>
            <person name="Hosoyama A."/>
            <person name="Uohara A."/>
            <person name="Ohji S."/>
            <person name="Ichikawa N."/>
        </authorList>
    </citation>
    <scope>NUCLEOTIDE SEQUENCE [LARGE SCALE GENOMIC DNA]</scope>
    <source>
        <strain evidence="7 8">NBRC 108950</strain>
    </source>
</reference>
<dbReference type="EMBL" id="BKAJ01000206">
    <property type="protein sequence ID" value="GEP61192.1"/>
    <property type="molecule type" value="Genomic_DNA"/>
</dbReference>
<dbReference type="GO" id="GO:0046872">
    <property type="term" value="F:metal ion binding"/>
    <property type="evidence" value="ECO:0007669"/>
    <property type="project" value="UniProtKB-KW"/>
</dbReference>
<keyword evidence="5" id="KW-0862">Zinc</keyword>
<proteinExistence type="inferred from homology"/>
<organism evidence="7 8">
    <name type="scientific">Reyranella soli</name>
    <dbReference type="NCBI Taxonomy" id="1230389"/>
    <lineage>
        <taxon>Bacteria</taxon>
        <taxon>Pseudomonadati</taxon>
        <taxon>Pseudomonadota</taxon>
        <taxon>Alphaproteobacteria</taxon>
        <taxon>Hyphomicrobiales</taxon>
        <taxon>Reyranellaceae</taxon>
        <taxon>Reyranella</taxon>
    </lineage>
</organism>
<dbReference type="SUPFAM" id="SSF53187">
    <property type="entry name" value="Zn-dependent exopeptidases"/>
    <property type="match status" value="1"/>
</dbReference>
<dbReference type="Proteomes" id="UP000321058">
    <property type="component" value="Unassembled WGS sequence"/>
</dbReference>
<gene>
    <name evidence="7" type="primary">dapE_3</name>
    <name evidence="7" type="ORF">RSO01_83580</name>
</gene>
<name>A0A512NQJ6_9HYPH</name>
<comment type="cofactor">
    <cofactor evidence="1">
        <name>Zn(2+)</name>
        <dbReference type="ChEBI" id="CHEBI:29105"/>
    </cofactor>
</comment>
<comment type="caution">
    <text evidence="7">The sequence shown here is derived from an EMBL/GenBank/DDBJ whole genome shotgun (WGS) entry which is preliminary data.</text>
</comment>
<dbReference type="InterPro" id="IPR036264">
    <property type="entry name" value="Bact_exopeptidase_dim_dom"/>
</dbReference>
<dbReference type="RefSeq" id="WP_147156514.1">
    <property type="nucleotide sequence ID" value="NZ_BKAJ01000206.1"/>
</dbReference>
<dbReference type="InterPro" id="IPR050072">
    <property type="entry name" value="Peptidase_M20A"/>
</dbReference>
<keyword evidence="8" id="KW-1185">Reference proteome</keyword>
<keyword evidence="4" id="KW-0378">Hydrolase</keyword>
<dbReference type="SUPFAM" id="SSF55031">
    <property type="entry name" value="Bacterial exopeptidase dimerisation domain"/>
    <property type="match status" value="1"/>
</dbReference>
<dbReference type="InterPro" id="IPR002933">
    <property type="entry name" value="Peptidase_M20"/>
</dbReference>
<evidence type="ECO:0000256" key="1">
    <source>
        <dbReference type="ARBA" id="ARBA00001947"/>
    </source>
</evidence>
<dbReference type="InterPro" id="IPR011650">
    <property type="entry name" value="Peptidase_M20_dimer"/>
</dbReference>
<comment type="similarity">
    <text evidence="2">Belongs to the peptidase M20A family.</text>
</comment>